<evidence type="ECO:0000313" key="1">
    <source>
        <dbReference type="EMBL" id="SEV99406.1"/>
    </source>
</evidence>
<dbReference type="EMBL" id="FOIQ01000002">
    <property type="protein sequence ID" value="SEV99406.1"/>
    <property type="molecule type" value="Genomic_DNA"/>
</dbReference>
<dbReference type="Pfam" id="PF20096">
    <property type="entry name" value="DUF6486"/>
    <property type="match status" value="1"/>
</dbReference>
<organism evidence="1 2">
    <name type="scientific">Prevotella aff. ruminicola Tc2-24</name>
    <dbReference type="NCBI Taxonomy" id="81582"/>
    <lineage>
        <taxon>Bacteria</taxon>
        <taxon>Pseudomonadati</taxon>
        <taxon>Bacteroidota</taxon>
        <taxon>Bacteroidia</taxon>
        <taxon>Bacteroidales</taxon>
        <taxon>Prevotellaceae</taxon>
        <taxon>Prevotella</taxon>
    </lineage>
</organism>
<dbReference type="AlphaFoldDB" id="A0A1I0NDD6"/>
<dbReference type="Proteomes" id="UP000199373">
    <property type="component" value="Unassembled WGS sequence"/>
</dbReference>
<gene>
    <name evidence="1" type="ORF">SAMN04487850_1161</name>
</gene>
<dbReference type="NCBIfam" id="NF033879">
    <property type="entry name" value="smalltalk"/>
    <property type="match status" value="1"/>
</dbReference>
<name>A0A1I0NDD6_9BACT</name>
<evidence type="ECO:0008006" key="3">
    <source>
        <dbReference type="Google" id="ProtNLM"/>
    </source>
</evidence>
<dbReference type="InterPro" id="IPR045505">
    <property type="entry name" value="DUF6486"/>
</dbReference>
<protein>
    <recommendedName>
        <fullName evidence="3">Smalltalk protein</fullName>
    </recommendedName>
</protein>
<keyword evidence="2" id="KW-1185">Reference proteome</keyword>
<dbReference type="PROSITE" id="PS51257">
    <property type="entry name" value="PROKAR_LIPOPROTEIN"/>
    <property type="match status" value="1"/>
</dbReference>
<sequence length="34" mass="3660">MMKRTTIKKILHVLVNILTAALTALGTTSCVNGF</sequence>
<proteinExistence type="predicted"/>
<reference evidence="1 2" key="1">
    <citation type="submission" date="2016-10" db="EMBL/GenBank/DDBJ databases">
        <authorList>
            <person name="de Groot N.N."/>
        </authorList>
    </citation>
    <scope>NUCLEOTIDE SEQUENCE [LARGE SCALE GENOMIC DNA]</scope>
    <source>
        <strain evidence="1 2">TC2-24</strain>
    </source>
</reference>
<dbReference type="RefSeq" id="WP_177178386.1">
    <property type="nucleotide sequence ID" value="NZ_FOIQ01000002.1"/>
</dbReference>
<accession>A0A1I0NDD6</accession>
<evidence type="ECO:0000313" key="2">
    <source>
        <dbReference type="Proteomes" id="UP000199373"/>
    </source>
</evidence>